<reference evidence="11 12" key="1">
    <citation type="journal article" date="2015" name="Genome Biol. Evol.">
        <title>Phylogenomic analyses indicate that early fungi evolved digesting cell walls of algal ancestors of land plants.</title>
        <authorList>
            <person name="Chang Y."/>
            <person name="Wang S."/>
            <person name="Sekimoto S."/>
            <person name="Aerts A.L."/>
            <person name="Choi C."/>
            <person name="Clum A."/>
            <person name="LaButti K.M."/>
            <person name="Lindquist E.A."/>
            <person name="Yee Ngan C."/>
            <person name="Ohm R.A."/>
            <person name="Salamov A.A."/>
            <person name="Grigoriev I.V."/>
            <person name="Spatafora J.W."/>
            <person name="Berbee M.L."/>
        </authorList>
    </citation>
    <scope>NUCLEOTIDE SEQUENCE [LARGE SCALE GENOMIC DNA]</scope>
    <source>
        <strain evidence="11 12">JEL478</strain>
    </source>
</reference>
<dbReference type="GO" id="GO:0050660">
    <property type="term" value="F:flavin adenine dinucleotide binding"/>
    <property type="evidence" value="ECO:0007669"/>
    <property type="project" value="InterPro"/>
</dbReference>
<evidence type="ECO:0000259" key="10">
    <source>
        <dbReference type="Pfam" id="PF02771"/>
    </source>
</evidence>
<dbReference type="Gene3D" id="1.20.140.10">
    <property type="entry name" value="Butyryl-CoA Dehydrogenase, subunit A, domain 3"/>
    <property type="match status" value="1"/>
</dbReference>
<accession>A0A139A318</accession>
<comment type="cofactor">
    <cofactor evidence="1 7">
        <name>FAD</name>
        <dbReference type="ChEBI" id="CHEBI:57692"/>
    </cofactor>
</comment>
<keyword evidence="4 7" id="KW-0285">Flavoprotein</keyword>
<evidence type="ECO:0000259" key="8">
    <source>
        <dbReference type="Pfam" id="PF00441"/>
    </source>
</evidence>
<organism evidence="11 12">
    <name type="scientific">Gonapodya prolifera (strain JEL478)</name>
    <name type="common">Monoblepharis prolifera</name>
    <dbReference type="NCBI Taxonomy" id="1344416"/>
    <lineage>
        <taxon>Eukaryota</taxon>
        <taxon>Fungi</taxon>
        <taxon>Fungi incertae sedis</taxon>
        <taxon>Chytridiomycota</taxon>
        <taxon>Chytridiomycota incertae sedis</taxon>
        <taxon>Monoblepharidomycetes</taxon>
        <taxon>Monoblepharidales</taxon>
        <taxon>Gonapodyaceae</taxon>
        <taxon>Gonapodya</taxon>
    </lineage>
</organism>
<gene>
    <name evidence="11" type="ORF">M427DRAFT_61505</name>
</gene>
<dbReference type="InterPro" id="IPR046373">
    <property type="entry name" value="Acyl-CoA_Oxase/DH_mid-dom_sf"/>
</dbReference>
<feature type="domain" description="Acyl-CoA oxidase/dehydrogenase middle" evidence="9">
    <location>
        <begin position="146"/>
        <end position="252"/>
    </location>
</feature>
<comment type="similarity">
    <text evidence="2 7">Belongs to the acyl-CoA dehydrogenase family.</text>
</comment>
<name>A0A139A318_GONPJ</name>
<dbReference type="STRING" id="1344416.A0A139A318"/>
<evidence type="ECO:0000313" key="11">
    <source>
        <dbReference type="EMBL" id="KXS10773.1"/>
    </source>
</evidence>
<sequence length="445" mass="48887">MSKIISAVDVLPLRDHAKRIYQLAVDFVENECIPAEEIYGAQMAAAPDRWNFVPPIVKELQKKARALGLWNLFLTEEYGPEISKAHLSIMEYSVICEIFGRASLAPIATNCAAPDTGNMEVLAMFGTPAQKEKWLKPLMNAEIRSAFVMTDPDVASSDATNIATSMTKSADGKHYIINGRKHWISNFSHPDCRLLILVGKTGGEGGRHGQHTVVLIEKPKTGIPGLTVVRHLSVFGYDHAPGGHDELLFQDVKVPVENVVLGEGKGFAVLQGRLGGGRIHHCMRSLGQGERAIELMLLEATNPKKRPFGKLKGEHGKIQWDIAQCRIKLEMCKHLVYAAAMAMDKKGYKAAAREIAMAKVAVPQIICEVIDSAIQVHGGLGISQSTELAHMYGGMRTLRFADGPDEAHAAQLARTELKNAAAIRAKHDGYKKKEVEMRKQLRISH</sequence>
<feature type="domain" description="Acyl-CoA dehydrogenase/oxidase N-terminal" evidence="10">
    <location>
        <begin position="17"/>
        <end position="141"/>
    </location>
</feature>
<evidence type="ECO:0000256" key="7">
    <source>
        <dbReference type="RuleBase" id="RU362125"/>
    </source>
</evidence>
<dbReference type="InterPro" id="IPR037069">
    <property type="entry name" value="AcylCoA_DH/ox_N_sf"/>
</dbReference>
<dbReference type="SUPFAM" id="SSF56645">
    <property type="entry name" value="Acyl-CoA dehydrogenase NM domain-like"/>
    <property type="match status" value="1"/>
</dbReference>
<evidence type="ECO:0000259" key="9">
    <source>
        <dbReference type="Pfam" id="PF02770"/>
    </source>
</evidence>
<evidence type="ECO:0000256" key="1">
    <source>
        <dbReference type="ARBA" id="ARBA00001974"/>
    </source>
</evidence>
<evidence type="ECO:0000256" key="2">
    <source>
        <dbReference type="ARBA" id="ARBA00009347"/>
    </source>
</evidence>
<comment type="subunit">
    <text evidence="3">Homodimer.</text>
</comment>
<dbReference type="Gene3D" id="1.10.540.10">
    <property type="entry name" value="Acyl-CoA dehydrogenase/oxidase, N-terminal domain"/>
    <property type="match status" value="1"/>
</dbReference>
<proteinExistence type="inferred from homology"/>
<dbReference type="Gene3D" id="2.40.110.10">
    <property type="entry name" value="Butyryl-CoA Dehydrogenase, subunit A, domain 2"/>
    <property type="match status" value="1"/>
</dbReference>
<keyword evidence="12" id="KW-1185">Reference proteome</keyword>
<feature type="domain" description="Acyl-CoA dehydrogenase/oxidase C-terminal" evidence="8">
    <location>
        <begin position="264"/>
        <end position="415"/>
    </location>
</feature>
<dbReference type="OrthoDB" id="434771at2759"/>
<keyword evidence="5 7" id="KW-0274">FAD</keyword>
<evidence type="ECO:0000256" key="3">
    <source>
        <dbReference type="ARBA" id="ARBA00011738"/>
    </source>
</evidence>
<dbReference type="EMBL" id="KQ965814">
    <property type="protein sequence ID" value="KXS10773.1"/>
    <property type="molecule type" value="Genomic_DNA"/>
</dbReference>
<protein>
    <submittedName>
        <fullName evidence="11">Acyl-CoA dehydrogenase domain protein</fullName>
    </submittedName>
</protein>
<dbReference type="InterPro" id="IPR036250">
    <property type="entry name" value="AcylCo_DH-like_C"/>
</dbReference>
<dbReference type="SUPFAM" id="SSF47203">
    <property type="entry name" value="Acyl-CoA dehydrogenase C-terminal domain-like"/>
    <property type="match status" value="1"/>
</dbReference>
<dbReference type="InterPro" id="IPR013786">
    <property type="entry name" value="AcylCoA_DH/ox_N"/>
</dbReference>
<dbReference type="GO" id="GO:0003995">
    <property type="term" value="F:acyl-CoA dehydrogenase activity"/>
    <property type="evidence" value="ECO:0007669"/>
    <property type="project" value="TreeGrafter"/>
</dbReference>
<dbReference type="InterPro" id="IPR009075">
    <property type="entry name" value="AcylCo_DH/oxidase_C"/>
</dbReference>
<evidence type="ECO:0000256" key="4">
    <source>
        <dbReference type="ARBA" id="ARBA00022630"/>
    </source>
</evidence>
<evidence type="ECO:0000313" key="12">
    <source>
        <dbReference type="Proteomes" id="UP000070544"/>
    </source>
</evidence>
<dbReference type="Pfam" id="PF00441">
    <property type="entry name" value="Acyl-CoA_dh_1"/>
    <property type="match status" value="1"/>
</dbReference>
<dbReference type="InterPro" id="IPR009100">
    <property type="entry name" value="AcylCoA_DH/oxidase_NM_dom_sf"/>
</dbReference>
<dbReference type="AlphaFoldDB" id="A0A139A318"/>
<dbReference type="GO" id="GO:0005737">
    <property type="term" value="C:cytoplasm"/>
    <property type="evidence" value="ECO:0007669"/>
    <property type="project" value="TreeGrafter"/>
</dbReference>
<evidence type="ECO:0000256" key="5">
    <source>
        <dbReference type="ARBA" id="ARBA00022827"/>
    </source>
</evidence>
<keyword evidence="6 7" id="KW-0560">Oxidoreductase</keyword>
<dbReference type="Proteomes" id="UP000070544">
    <property type="component" value="Unassembled WGS sequence"/>
</dbReference>
<dbReference type="InterPro" id="IPR006091">
    <property type="entry name" value="Acyl-CoA_Oxase/DH_mid-dom"/>
</dbReference>
<dbReference type="PANTHER" id="PTHR48083:SF13">
    <property type="entry name" value="ACYL-COA DEHYDROGENASE FAMILY MEMBER 11"/>
    <property type="match status" value="1"/>
</dbReference>
<evidence type="ECO:0000256" key="6">
    <source>
        <dbReference type="ARBA" id="ARBA00023002"/>
    </source>
</evidence>
<dbReference type="GO" id="GO:0033539">
    <property type="term" value="P:fatty acid beta-oxidation using acyl-CoA dehydrogenase"/>
    <property type="evidence" value="ECO:0007669"/>
    <property type="project" value="TreeGrafter"/>
</dbReference>
<dbReference type="PANTHER" id="PTHR48083">
    <property type="entry name" value="MEDIUM-CHAIN SPECIFIC ACYL-COA DEHYDROGENASE, MITOCHONDRIAL-RELATED"/>
    <property type="match status" value="1"/>
</dbReference>
<dbReference type="InterPro" id="IPR050741">
    <property type="entry name" value="Acyl-CoA_dehydrogenase"/>
</dbReference>
<dbReference type="Pfam" id="PF02770">
    <property type="entry name" value="Acyl-CoA_dh_M"/>
    <property type="match status" value="1"/>
</dbReference>
<dbReference type="Pfam" id="PF02771">
    <property type="entry name" value="Acyl-CoA_dh_N"/>
    <property type="match status" value="1"/>
</dbReference>